<accession>A0A9D4JW08</accession>
<evidence type="ECO:0000313" key="2">
    <source>
        <dbReference type="Proteomes" id="UP000828390"/>
    </source>
</evidence>
<comment type="caution">
    <text evidence="1">The sequence shown here is derived from an EMBL/GenBank/DDBJ whole genome shotgun (WGS) entry which is preliminary data.</text>
</comment>
<protein>
    <submittedName>
        <fullName evidence="1">Uncharacterized protein</fullName>
    </submittedName>
</protein>
<evidence type="ECO:0000313" key="1">
    <source>
        <dbReference type="EMBL" id="KAH3825034.1"/>
    </source>
</evidence>
<dbReference type="Proteomes" id="UP000828390">
    <property type="component" value="Unassembled WGS sequence"/>
</dbReference>
<name>A0A9D4JW08_DREPO</name>
<gene>
    <name evidence="1" type="ORF">DPMN_126896</name>
</gene>
<sequence length="121" mass="13661">MALCKQHKTRTACFMLFAAYQYMRFHEDLTINMTSRVKTRKTAPPPGGQYIIRTNALIENCPPPGGHFHETAAPPGGHVFQQTDIIGKNNLTTFHSSHIKKIAPPSGRHVFQRTRTIFELS</sequence>
<dbReference type="EMBL" id="JAIWYP010000005">
    <property type="protein sequence ID" value="KAH3825034.1"/>
    <property type="molecule type" value="Genomic_DNA"/>
</dbReference>
<organism evidence="1 2">
    <name type="scientific">Dreissena polymorpha</name>
    <name type="common">Zebra mussel</name>
    <name type="synonym">Mytilus polymorpha</name>
    <dbReference type="NCBI Taxonomy" id="45954"/>
    <lineage>
        <taxon>Eukaryota</taxon>
        <taxon>Metazoa</taxon>
        <taxon>Spiralia</taxon>
        <taxon>Lophotrochozoa</taxon>
        <taxon>Mollusca</taxon>
        <taxon>Bivalvia</taxon>
        <taxon>Autobranchia</taxon>
        <taxon>Heteroconchia</taxon>
        <taxon>Euheterodonta</taxon>
        <taxon>Imparidentia</taxon>
        <taxon>Neoheterodontei</taxon>
        <taxon>Myida</taxon>
        <taxon>Dreissenoidea</taxon>
        <taxon>Dreissenidae</taxon>
        <taxon>Dreissena</taxon>
    </lineage>
</organism>
<keyword evidence="2" id="KW-1185">Reference proteome</keyword>
<dbReference type="AlphaFoldDB" id="A0A9D4JW08"/>
<proteinExistence type="predicted"/>
<reference evidence="1" key="2">
    <citation type="submission" date="2020-11" db="EMBL/GenBank/DDBJ databases">
        <authorList>
            <person name="McCartney M.A."/>
            <person name="Auch B."/>
            <person name="Kono T."/>
            <person name="Mallez S."/>
            <person name="Becker A."/>
            <person name="Gohl D.M."/>
            <person name="Silverstein K.A.T."/>
            <person name="Koren S."/>
            <person name="Bechman K.B."/>
            <person name="Herman A."/>
            <person name="Abrahante J.E."/>
            <person name="Garbe J."/>
        </authorList>
    </citation>
    <scope>NUCLEOTIDE SEQUENCE</scope>
    <source>
        <strain evidence="1">Duluth1</strain>
        <tissue evidence="1">Whole animal</tissue>
    </source>
</reference>
<reference evidence="1" key="1">
    <citation type="journal article" date="2019" name="bioRxiv">
        <title>The Genome of the Zebra Mussel, Dreissena polymorpha: A Resource for Invasive Species Research.</title>
        <authorList>
            <person name="McCartney M.A."/>
            <person name="Auch B."/>
            <person name="Kono T."/>
            <person name="Mallez S."/>
            <person name="Zhang Y."/>
            <person name="Obille A."/>
            <person name="Becker A."/>
            <person name="Abrahante J.E."/>
            <person name="Garbe J."/>
            <person name="Badalamenti J.P."/>
            <person name="Herman A."/>
            <person name="Mangelson H."/>
            <person name="Liachko I."/>
            <person name="Sullivan S."/>
            <person name="Sone E.D."/>
            <person name="Koren S."/>
            <person name="Silverstein K.A.T."/>
            <person name="Beckman K.B."/>
            <person name="Gohl D.M."/>
        </authorList>
    </citation>
    <scope>NUCLEOTIDE SEQUENCE</scope>
    <source>
        <strain evidence="1">Duluth1</strain>
        <tissue evidence="1">Whole animal</tissue>
    </source>
</reference>